<dbReference type="SUPFAM" id="SSF69318">
    <property type="entry name" value="Integrin alpha N-terminal domain"/>
    <property type="match status" value="2"/>
</dbReference>
<protein>
    <recommendedName>
        <fullName evidence="2">Peptidase S1 domain-containing protein</fullName>
    </recommendedName>
</protein>
<dbReference type="SMART" id="SM00020">
    <property type="entry name" value="Tryp_SPc"/>
    <property type="match status" value="1"/>
</dbReference>
<dbReference type="SUPFAM" id="SSF50494">
    <property type="entry name" value="Trypsin-like serine proteases"/>
    <property type="match status" value="1"/>
</dbReference>
<dbReference type="PANTHER" id="PTHR44103:SF1">
    <property type="entry name" value="PROPROTEIN CONVERTASE P"/>
    <property type="match status" value="1"/>
</dbReference>
<dbReference type="Proteomes" id="UP001501867">
    <property type="component" value="Unassembled WGS sequence"/>
</dbReference>
<sequence>MAPQAVAAGSADLPAAVEDLSYPDAARILAEQKITLKRGDGRIVFADCAVGTPDIEVKSRIAQKNFCFDVIGNQGGWLTLELPDAFGIWTEAYPVKAKITADGHETVVDAPANDYKPFGEAGDSGTRSVLVELRVPAGTGTASTPAEPAAQLPFSAKVNVGTQTSCTGTLVSQRWVLTAASCFAANGKPAAGKPAVPTTVTVGRPDLTQTAKGAVRTAVQLVPHPDRDLVLVKLNTGVAGVRPVDLASTPVTAGQTVTAAGFGRTKTTWVPETLHAGAFTATGDASADVSLSPSGDSTLCPGDAGGPVLRTVGENQELVAITAKAGPAGCLGAPLEETRKGGTATRVDDIRAWVSKNADPVAGDMTGDNLPDMVAVDDEGQLRLYPGNGSGGFSAPVEIGTGGWGGAQVTHRGDWTGDGMEDIVAVVGGELRVYPNRGDGTLAAPMKMGTLSTAARIVGIGDATHDGQPDLAVSYDDKLWIYPGIVGAAPKHGTPVQIGTAGWNVMTLIAPGDATKDGRPDLLARDTRDGKLYLYPGQANGSLGARVEYGRGYTTAYRPLIAGGADANRDGVADVWATTDDGTLLFYKGGTGANGPVDGSSIEVGSGGWGRIKSIS</sequence>
<dbReference type="Gene3D" id="2.115.10.10">
    <property type="entry name" value="Tachylectin 2"/>
    <property type="match status" value="1"/>
</dbReference>
<reference evidence="4" key="1">
    <citation type="journal article" date="2019" name="Int. J. Syst. Evol. Microbiol.">
        <title>The Global Catalogue of Microorganisms (GCM) 10K type strain sequencing project: providing services to taxonomists for standard genome sequencing and annotation.</title>
        <authorList>
            <consortium name="The Broad Institute Genomics Platform"/>
            <consortium name="The Broad Institute Genome Sequencing Center for Infectious Disease"/>
            <person name="Wu L."/>
            <person name="Ma J."/>
        </authorList>
    </citation>
    <scope>NUCLEOTIDE SEQUENCE [LARGE SCALE GENOMIC DNA]</scope>
    <source>
        <strain evidence="4">JCM 4505</strain>
    </source>
</reference>
<accession>A0ABP3FS71</accession>
<dbReference type="EMBL" id="BAAABV010000035">
    <property type="protein sequence ID" value="GAA0324571.1"/>
    <property type="molecule type" value="Genomic_DNA"/>
</dbReference>
<dbReference type="InterPro" id="IPR043504">
    <property type="entry name" value="Peptidase_S1_PA_chymotrypsin"/>
</dbReference>
<dbReference type="PRINTS" id="PR00722">
    <property type="entry name" value="CHYMOTRYPSIN"/>
</dbReference>
<dbReference type="InterPro" id="IPR001314">
    <property type="entry name" value="Peptidase_S1A"/>
</dbReference>
<dbReference type="Gene3D" id="2.130.10.130">
    <property type="entry name" value="Integrin alpha, N-terminal"/>
    <property type="match status" value="1"/>
</dbReference>
<name>A0ABP3FS71_9ACTN</name>
<comment type="caution">
    <text evidence="3">The sequence shown here is derived from an EMBL/GenBank/DDBJ whole genome shotgun (WGS) entry which is preliminary data.</text>
</comment>
<dbReference type="Pfam" id="PF13517">
    <property type="entry name" value="FG-GAP_3"/>
    <property type="match status" value="1"/>
</dbReference>
<dbReference type="PROSITE" id="PS50240">
    <property type="entry name" value="TRYPSIN_DOM"/>
    <property type="match status" value="1"/>
</dbReference>
<organism evidence="3 4">
    <name type="scientific">Streptomyces polychromogenes</name>
    <dbReference type="NCBI Taxonomy" id="67342"/>
    <lineage>
        <taxon>Bacteria</taxon>
        <taxon>Bacillati</taxon>
        <taxon>Actinomycetota</taxon>
        <taxon>Actinomycetes</taxon>
        <taxon>Kitasatosporales</taxon>
        <taxon>Streptomycetaceae</taxon>
        <taxon>Streptomyces</taxon>
    </lineage>
</organism>
<keyword evidence="4" id="KW-1185">Reference proteome</keyword>
<evidence type="ECO:0000256" key="1">
    <source>
        <dbReference type="ARBA" id="ARBA00022729"/>
    </source>
</evidence>
<evidence type="ECO:0000313" key="4">
    <source>
        <dbReference type="Proteomes" id="UP001501867"/>
    </source>
</evidence>
<proteinExistence type="predicted"/>
<keyword evidence="1" id="KW-0732">Signal</keyword>
<dbReference type="InterPro" id="IPR013517">
    <property type="entry name" value="FG-GAP"/>
</dbReference>
<gene>
    <name evidence="3" type="ORF">GCM10010302_74620</name>
</gene>
<evidence type="ECO:0000259" key="2">
    <source>
        <dbReference type="PROSITE" id="PS50240"/>
    </source>
</evidence>
<dbReference type="InterPro" id="IPR028994">
    <property type="entry name" value="Integrin_alpha_N"/>
</dbReference>
<dbReference type="Gene3D" id="2.40.10.10">
    <property type="entry name" value="Trypsin-like serine proteases"/>
    <property type="match status" value="1"/>
</dbReference>
<feature type="domain" description="Peptidase S1" evidence="2">
    <location>
        <begin position="135"/>
        <end position="359"/>
    </location>
</feature>
<dbReference type="Pfam" id="PF00089">
    <property type="entry name" value="Trypsin"/>
    <property type="match status" value="1"/>
</dbReference>
<dbReference type="RefSeq" id="WP_344169944.1">
    <property type="nucleotide sequence ID" value="NZ_BAAABV010000035.1"/>
</dbReference>
<dbReference type="InterPro" id="IPR001254">
    <property type="entry name" value="Trypsin_dom"/>
</dbReference>
<evidence type="ECO:0000313" key="3">
    <source>
        <dbReference type="EMBL" id="GAA0324571.1"/>
    </source>
</evidence>
<dbReference type="InterPro" id="IPR009003">
    <property type="entry name" value="Peptidase_S1_PA"/>
</dbReference>
<dbReference type="PANTHER" id="PTHR44103">
    <property type="entry name" value="PROPROTEIN CONVERTASE P"/>
    <property type="match status" value="1"/>
</dbReference>